<accession>A0A2W2BZL7</accession>
<keyword evidence="3" id="KW-1185">Reference proteome</keyword>
<evidence type="ECO:0008006" key="4">
    <source>
        <dbReference type="Google" id="ProtNLM"/>
    </source>
</evidence>
<protein>
    <recommendedName>
        <fullName evidence="4">Blue (type 1) copper domain-containing protein</fullName>
    </recommendedName>
</protein>
<reference evidence="3" key="1">
    <citation type="submission" date="2018-06" db="EMBL/GenBank/DDBJ databases">
        <title>Aestuariibacter litoralis strain KCTC 52945T.</title>
        <authorList>
            <person name="Li X."/>
            <person name="Salam N."/>
            <person name="Li J.-L."/>
            <person name="Chen Y.-M."/>
            <person name="Yang Z.-W."/>
            <person name="Zhang L.-Y."/>
            <person name="Han M.-X."/>
            <person name="Xiao M."/>
            <person name="Li W.-J."/>
        </authorList>
    </citation>
    <scope>NUCLEOTIDE SEQUENCE [LARGE SCALE GENOMIC DNA]</scope>
    <source>
        <strain evidence="3">KCTC 52945</strain>
    </source>
</reference>
<dbReference type="InterPro" id="IPR033138">
    <property type="entry name" value="Cu_oxidase_CS"/>
</dbReference>
<dbReference type="PROSITE" id="PS00079">
    <property type="entry name" value="MULTICOPPER_OXIDASE1"/>
    <property type="match status" value="1"/>
</dbReference>
<evidence type="ECO:0000256" key="1">
    <source>
        <dbReference type="ARBA" id="ARBA00022723"/>
    </source>
</evidence>
<comment type="caution">
    <text evidence="2">The sequence shown here is derived from an EMBL/GenBank/DDBJ whole genome shotgun (WGS) entry which is preliminary data.</text>
</comment>
<dbReference type="InterPro" id="IPR008972">
    <property type="entry name" value="Cupredoxin"/>
</dbReference>
<dbReference type="Proteomes" id="UP000248795">
    <property type="component" value="Unassembled WGS sequence"/>
</dbReference>
<evidence type="ECO:0000313" key="2">
    <source>
        <dbReference type="EMBL" id="PZF78956.1"/>
    </source>
</evidence>
<organism evidence="2 3">
    <name type="scientific">Aestuariivirga litoralis</name>
    <dbReference type="NCBI Taxonomy" id="2650924"/>
    <lineage>
        <taxon>Bacteria</taxon>
        <taxon>Pseudomonadati</taxon>
        <taxon>Pseudomonadota</taxon>
        <taxon>Alphaproteobacteria</taxon>
        <taxon>Hyphomicrobiales</taxon>
        <taxon>Aestuariivirgaceae</taxon>
        <taxon>Aestuariivirga</taxon>
    </lineage>
</organism>
<evidence type="ECO:0000313" key="3">
    <source>
        <dbReference type="Proteomes" id="UP000248795"/>
    </source>
</evidence>
<name>A0A2W2BZL7_9HYPH</name>
<dbReference type="Gene3D" id="2.60.40.420">
    <property type="entry name" value="Cupredoxins - blue copper proteins"/>
    <property type="match status" value="1"/>
</dbReference>
<keyword evidence="1" id="KW-0479">Metal-binding</keyword>
<dbReference type="SUPFAM" id="SSF49503">
    <property type="entry name" value="Cupredoxins"/>
    <property type="match status" value="1"/>
</dbReference>
<gene>
    <name evidence="2" type="ORF">DK847_00370</name>
</gene>
<proteinExistence type="predicted"/>
<sequence length="149" mass="15849">MSTLISTAALAEPVVTVTLIDKVGSSTSEVPEMGMGTGGDMAMAKMGVNASPRQVRPGPVTFKVTNLASQIVHEVIVARLPEGTEKLPYDEKTMLVDENALQSFGAVKEIDPSRSAALTVTLKPGKYLLYCNLPGHYMAGMWTVIDVVP</sequence>
<dbReference type="GO" id="GO:0046872">
    <property type="term" value="F:metal ion binding"/>
    <property type="evidence" value="ECO:0007669"/>
    <property type="project" value="UniProtKB-KW"/>
</dbReference>
<dbReference type="EMBL" id="QKVK01000001">
    <property type="protein sequence ID" value="PZF78956.1"/>
    <property type="molecule type" value="Genomic_DNA"/>
</dbReference>
<dbReference type="AlphaFoldDB" id="A0A2W2BZL7"/>